<evidence type="ECO:0000313" key="4">
    <source>
        <dbReference type="EMBL" id="PSC68642.1"/>
    </source>
</evidence>
<accession>A0A2P6V3I0</accession>
<feature type="transmembrane region" description="Helical" evidence="2">
    <location>
        <begin position="379"/>
        <end position="401"/>
    </location>
</feature>
<dbReference type="PANTHER" id="PTHR36330">
    <property type="entry name" value="LIPASE/LIPOOXYGENASE, PLAT/LH2 FAMILY PROTEIN"/>
    <property type="match status" value="1"/>
</dbReference>
<dbReference type="InterPro" id="IPR056657">
    <property type="entry name" value="DUF7755"/>
</dbReference>
<sequence>MRTVRMPTARTAPPSAGRVRSVVAAARRQERPGGRSGSGGAPKQFSVPSRLLSSGPATQPAQEGEAVKLADTVYTLRLSTAMRRGAALSDSAAGVLVCLMAADGAALLHRVPRLNDPELTEQEVRSICESIDEKDAGANCAVALHAAASQRLSGAGPRLRFQEGAVDEVSFSAPELGPLAALLVAPEAGRWVCEEVDVSSSRTGHTDRFVCRAALGEGGEQPAAYLKPVPPGAVVYGSGDAAVVVSKEQAAQLYRLNMQGYSSLKAQLVAATAVLVGLGSGLAYAAGGRDLALPFALGGASGVLYQYMLQMAVDSVGGGGYAEQGRSGGLSAALANPGVRLALAAGSLLAAFAALQLALGEGDAEQGVAGSFQVQQIAAALLGFLCYKAALVGVAIVPAPADPSGSQPLTPDARARRTDSE</sequence>
<evidence type="ECO:0000256" key="1">
    <source>
        <dbReference type="SAM" id="MobiDB-lite"/>
    </source>
</evidence>
<feature type="region of interest" description="Disordered" evidence="1">
    <location>
        <begin position="402"/>
        <end position="421"/>
    </location>
</feature>
<protein>
    <submittedName>
        <fullName evidence="4">Lipase PLAT LH2 family</fullName>
    </submittedName>
</protein>
<evidence type="ECO:0000259" key="3">
    <source>
        <dbReference type="Pfam" id="PF24938"/>
    </source>
</evidence>
<keyword evidence="2" id="KW-0472">Membrane</keyword>
<evidence type="ECO:0000256" key="2">
    <source>
        <dbReference type="SAM" id="Phobius"/>
    </source>
</evidence>
<comment type="caution">
    <text evidence="4">The sequence shown here is derived from an EMBL/GenBank/DDBJ whole genome shotgun (WGS) entry which is preliminary data.</text>
</comment>
<dbReference type="EMBL" id="LHPF02000035">
    <property type="protein sequence ID" value="PSC68642.1"/>
    <property type="molecule type" value="Genomic_DNA"/>
</dbReference>
<dbReference type="PANTHER" id="PTHR36330:SF2">
    <property type="entry name" value="LIPASE_LIPOOXYGENASE, PLAT_LH2 FAMILY PROTEIN"/>
    <property type="match status" value="1"/>
</dbReference>
<evidence type="ECO:0000313" key="5">
    <source>
        <dbReference type="Proteomes" id="UP000239649"/>
    </source>
</evidence>
<feature type="domain" description="DUF7755" evidence="3">
    <location>
        <begin position="73"/>
        <end position="116"/>
    </location>
</feature>
<dbReference type="OrthoDB" id="2018869at2759"/>
<keyword evidence="5" id="KW-1185">Reference proteome</keyword>
<gene>
    <name evidence="4" type="ORF">C2E20_7796</name>
</gene>
<feature type="transmembrane region" description="Helical" evidence="2">
    <location>
        <begin position="339"/>
        <end position="359"/>
    </location>
</feature>
<feature type="region of interest" description="Disordered" evidence="1">
    <location>
        <begin position="1"/>
        <end position="64"/>
    </location>
</feature>
<keyword evidence="2" id="KW-0812">Transmembrane</keyword>
<feature type="compositionally biased region" description="Low complexity" evidence="1">
    <location>
        <begin position="15"/>
        <end position="26"/>
    </location>
</feature>
<feature type="domain" description="DUF7755" evidence="3">
    <location>
        <begin position="158"/>
        <end position="199"/>
    </location>
</feature>
<dbReference type="STRING" id="554055.A0A2P6V3I0"/>
<proteinExistence type="predicted"/>
<name>A0A2P6V3I0_9CHLO</name>
<dbReference type="Pfam" id="PF24938">
    <property type="entry name" value="DUF7755"/>
    <property type="match status" value="2"/>
</dbReference>
<feature type="transmembrane region" description="Helical" evidence="2">
    <location>
        <begin position="268"/>
        <end position="287"/>
    </location>
</feature>
<feature type="compositionally biased region" description="Polar residues" evidence="1">
    <location>
        <begin position="51"/>
        <end position="61"/>
    </location>
</feature>
<dbReference type="Proteomes" id="UP000239649">
    <property type="component" value="Unassembled WGS sequence"/>
</dbReference>
<reference evidence="4 5" key="1">
    <citation type="journal article" date="2018" name="Plant J.">
        <title>Genome sequences of Chlorella sorokiniana UTEX 1602 and Micractinium conductrix SAG 241.80: implications to maltose excretion by a green alga.</title>
        <authorList>
            <person name="Arriola M.B."/>
            <person name="Velmurugan N."/>
            <person name="Zhang Y."/>
            <person name="Plunkett M.H."/>
            <person name="Hondzo H."/>
            <person name="Barney B.M."/>
        </authorList>
    </citation>
    <scope>NUCLEOTIDE SEQUENCE [LARGE SCALE GENOMIC DNA]</scope>
    <source>
        <strain evidence="4 5">SAG 241.80</strain>
    </source>
</reference>
<keyword evidence="2" id="KW-1133">Transmembrane helix</keyword>
<dbReference type="AlphaFoldDB" id="A0A2P6V3I0"/>
<organism evidence="4 5">
    <name type="scientific">Micractinium conductrix</name>
    <dbReference type="NCBI Taxonomy" id="554055"/>
    <lineage>
        <taxon>Eukaryota</taxon>
        <taxon>Viridiplantae</taxon>
        <taxon>Chlorophyta</taxon>
        <taxon>core chlorophytes</taxon>
        <taxon>Trebouxiophyceae</taxon>
        <taxon>Chlorellales</taxon>
        <taxon>Chlorellaceae</taxon>
        <taxon>Chlorella clade</taxon>
        <taxon>Micractinium</taxon>
    </lineage>
</organism>